<protein>
    <submittedName>
        <fullName evidence="1">Uncharacterized protein</fullName>
    </submittedName>
</protein>
<evidence type="ECO:0000313" key="1">
    <source>
        <dbReference type="EMBL" id="KAJ9098414.1"/>
    </source>
</evidence>
<dbReference type="Proteomes" id="UP001241377">
    <property type="component" value="Unassembled WGS sequence"/>
</dbReference>
<evidence type="ECO:0000313" key="2">
    <source>
        <dbReference type="Proteomes" id="UP001241377"/>
    </source>
</evidence>
<sequence>MDPANIWPLLFPRKSDDDGCSGSNKNSAKCEKPVNNDDSLTIGLGVGIPVFVILCVLGVILFRTMRRNKKEAMERDPDFDETGEATALPDFPNTQQTYQMENPFHNRNSLRYPQSMGAHNKSTSSLNKSESNDPYLDAIVLPYHHDTGSKASLDMFARQLSELNTTPRASGIITRTRNSSFTNASNFQMPHSNSVSPQKSNLKEARAPQGRSPTKKVGGTTYANVPSGAEAAVSDAASLELVSDSETSGSDSLTTGTRGDKFALNYENESTASFPNQSKEYAGQGFSSNTTTDHSYTWDEKEHAVPQFTINSPETELKEREPEAKNIEPPSMTEREEETEHSPFNDSQVAETLSNFLLGEEPSDRQEELSTNFFKAGEQKGLAVEEKPARSKSPRISAFNLLQNDSDDEGADEKVLSAEQEEELQRMKSVYKVYFDRENSVKHTGEGENREFKYDQTQALPQINAEEMDRLKINNELHTDTNYDKRLTTTSSIYENPDISSAEQSYMYQQQQYAQGQYNPNYYGQEYGYGGQYQGPPPELPQLQQLPPPSDIRKSTIQTYTDFQPKNKNPVNSPKQPFVPIENEGVWSSPVASSPLLQSIGTFGPQLTASMPTYHEGLGNPGVIPSATQMSRSSVVMLNPVTEITKQRTFRPAGSLPGNNSPYIPSGFNQSENDLIPNNRKSDVRRMMNTNF</sequence>
<name>A0ACC2VHE5_9TREE</name>
<dbReference type="EMBL" id="JASBWR010000077">
    <property type="protein sequence ID" value="KAJ9098414.1"/>
    <property type="molecule type" value="Genomic_DNA"/>
</dbReference>
<gene>
    <name evidence="1" type="ORF">QFC19_006413</name>
</gene>
<reference evidence="1" key="1">
    <citation type="submission" date="2023-04" db="EMBL/GenBank/DDBJ databases">
        <title>Draft Genome sequencing of Naganishia species isolated from polar environments using Oxford Nanopore Technology.</title>
        <authorList>
            <person name="Leo P."/>
            <person name="Venkateswaran K."/>
        </authorList>
    </citation>
    <scope>NUCLEOTIDE SEQUENCE</scope>
    <source>
        <strain evidence="1">MNA-CCFEE 5261</strain>
    </source>
</reference>
<comment type="caution">
    <text evidence="1">The sequence shown here is derived from an EMBL/GenBank/DDBJ whole genome shotgun (WGS) entry which is preliminary data.</text>
</comment>
<accession>A0ACC2VHE5</accession>
<organism evidence="1 2">
    <name type="scientific">Naganishia cerealis</name>
    <dbReference type="NCBI Taxonomy" id="610337"/>
    <lineage>
        <taxon>Eukaryota</taxon>
        <taxon>Fungi</taxon>
        <taxon>Dikarya</taxon>
        <taxon>Basidiomycota</taxon>
        <taxon>Agaricomycotina</taxon>
        <taxon>Tremellomycetes</taxon>
        <taxon>Filobasidiales</taxon>
        <taxon>Filobasidiaceae</taxon>
        <taxon>Naganishia</taxon>
    </lineage>
</organism>
<keyword evidence="2" id="KW-1185">Reference proteome</keyword>
<proteinExistence type="predicted"/>